<dbReference type="Pfam" id="PF14903">
    <property type="entry name" value="WG_beta_rep"/>
    <property type="match status" value="2"/>
</dbReference>
<evidence type="ECO:0000313" key="2">
    <source>
        <dbReference type="Proteomes" id="UP000435036"/>
    </source>
</evidence>
<name>A0A6N8L358_9SPHI</name>
<comment type="caution">
    <text evidence="1">The sequence shown here is derived from an EMBL/GenBank/DDBJ whole genome shotgun (WGS) entry which is preliminary data.</text>
</comment>
<dbReference type="PANTHER" id="PTHR37841">
    <property type="entry name" value="GLR2918 PROTEIN"/>
    <property type="match status" value="1"/>
</dbReference>
<dbReference type="Proteomes" id="UP000435036">
    <property type="component" value="Unassembled WGS sequence"/>
</dbReference>
<dbReference type="InterPro" id="IPR032774">
    <property type="entry name" value="WG_beta_rep"/>
</dbReference>
<reference evidence="1 2" key="1">
    <citation type="submission" date="2019-12" db="EMBL/GenBank/DDBJ databases">
        <authorList>
            <person name="Dong K."/>
        </authorList>
    </citation>
    <scope>NUCLEOTIDE SEQUENCE [LARGE SCALE GENOMIC DNA]</scope>
    <source>
        <strain evidence="1 2">JCM 31225</strain>
    </source>
</reference>
<dbReference type="EMBL" id="WSQA01000013">
    <property type="protein sequence ID" value="MVZ63469.1"/>
    <property type="molecule type" value="Genomic_DNA"/>
</dbReference>
<sequence length="482" mass="54221">MKKNREVCVIFLYSMKLAMAFLFWGLCTQIGLGQQQVFKINYSLKVEENSITAKRLNQDSISAEIVTNLLAGMQASSLDMEAYVNDSYALISAKFPNNDIQLQHKKTNNSYLLLPQHKEYIHNSPEQIDQQAAAFQITYIADRSKVIAGVPCKLAIVKPIGGEEIIEIQVWYSEQIPAFYWDDYSYLNQLPGAALSLGVQGLHIEATAISQVEIPQSRFEIPADYNLITGDESEYTENNDIELGEGFVAYYDSTASRYGLMKEGKVLTPASYSSIGEYIDGAFIVSNEEFLTGILDENAQVLVPLTYDIITYDSQLKAYIYSKDEAFSVMDKQGKRLWKNSYPCLAPFIDQFAIYCQDDKVGLVDSSGQIVVPANYELIGQYNAEYFIVIEQDIFDLYDLKSKQKIFGGFKTLAFAEEKDLFIASKDAERFGYVDKQGHTVIPFNYSTASPFYDGKAMVTKFGTDEVSYINIKGETVAADEQ</sequence>
<evidence type="ECO:0008006" key="3">
    <source>
        <dbReference type="Google" id="ProtNLM"/>
    </source>
</evidence>
<dbReference type="AlphaFoldDB" id="A0A6N8L358"/>
<gene>
    <name evidence="1" type="ORF">GQF63_15685</name>
</gene>
<protein>
    <recommendedName>
        <fullName evidence="3">WG repeat-containing protein</fullName>
    </recommendedName>
</protein>
<keyword evidence="2" id="KW-1185">Reference proteome</keyword>
<accession>A0A6N8L358</accession>
<dbReference type="PANTHER" id="PTHR37841:SF1">
    <property type="entry name" value="DUF3298 DOMAIN-CONTAINING PROTEIN"/>
    <property type="match status" value="1"/>
</dbReference>
<evidence type="ECO:0000313" key="1">
    <source>
        <dbReference type="EMBL" id="MVZ63469.1"/>
    </source>
</evidence>
<organism evidence="1 2">
    <name type="scientific">Sphingobacterium humi</name>
    <dbReference type="NCBI Taxonomy" id="1796905"/>
    <lineage>
        <taxon>Bacteria</taxon>
        <taxon>Pseudomonadati</taxon>
        <taxon>Bacteroidota</taxon>
        <taxon>Sphingobacteriia</taxon>
        <taxon>Sphingobacteriales</taxon>
        <taxon>Sphingobacteriaceae</taxon>
        <taxon>Sphingobacterium</taxon>
    </lineage>
</organism>
<proteinExistence type="predicted"/>